<dbReference type="PATRIC" id="fig|1382798.3.peg.3109"/>
<keyword evidence="4" id="KW-0804">Transcription</keyword>
<dbReference type="Gene3D" id="1.10.1740.10">
    <property type="match status" value="1"/>
</dbReference>
<dbReference type="SUPFAM" id="SSF88946">
    <property type="entry name" value="Sigma2 domain of RNA polymerase sigma factors"/>
    <property type="match status" value="1"/>
</dbReference>
<dbReference type="SUPFAM" id="SSF88659">
    <property type="entry name" value="Sigma3 and sigma4 domains of RNA polymerase sigma factors"/>
    <property type="match status" value="1"/>
</dbReference>
<evidence type="ECO:0000256" key="1">
    <source>
        <dbReference type="ARBA" id="ARBA00010641"/>
    </source>
</evidence>
<comment type="caution">
    <text evidence="7">The sequence shown here is derived from an EMBL/GenBank/DDBJ whole genome shotgun (WGS) entry which is preliminary data.</text>
</comment>
<dbReference type="Pfam" id="PF04542">
    <property type="entry name" value="Sigma70_r2"/>
    <property type="match status" value="1"/>
</dbReference>
<dbReference type="InterPro" id="IPR039425">
    <property type="entry name" value="RNA_pol_sigma-70-like"/>
</dbReference>
<keyword evidence="8" id="KW-1185">Reference proteome</keyword>
<dbReference type="EMBL" id="JTDV01000005">
    <property type="protein sequence ID" value="KJD33056.1"/>
    <property type="molecule type" value="Genomic_DNA"/>
</dbReference>
<evidence type="ECO:0000313" key="8">
    <source>
        <dbReference type="Proteomes" id="UP000032361"/>
    </source>
</evidence>
<dbReference type="Gene3D" id="1.10.10.10">
    <property type="entry name" value="Winged helix-like DNA-binding domain superfamily/Winged helix DNA-binding domain"/>
    <property type="match status" value="1"/>
</dbReference>
<dbReference type="Proteomes" id="UP000032361">
    <property type="component" value="Unassembled WGS sequence"/>
</dbReference>
<feature type="domain" description="RNA polymerase sigma factor 70 region 4 type 2" evidence="6">
    <location>
        <begin position="134"/>
        <end position="186"/>
    </location>
</feature>
<protein>
    <submittedName>
        <fullName evidence="7">RNA polymerase sigma-70 factor</fullName>
    </submittedName>
</protein>
<dbReference type="PANTHER" id="PTHR43133:SF60">
    <property type="entry name" value="RNA POLYMERASE SIGMA FACTOR SIGV"/>
    <property type="match status" value="1"/>
</dbReference>
<dbReference type="CDD" id="cd06171">
    <property type="entry name" value="Sigma70_r4"/>
    <property type="match status" value="1"/>
</dbReference>
<accession>A0A0D7W1U0</accession>
<dbReference type="GO" id="GO:0016987">
    <property type="term" value="F:sigma factor activity"/>
    <property type="evidence" value="ECO:0007669"/>
    <property type="project" value="UniProtKB-KW"/>
</dbReference>
<dbReference type="Pfam" id="PF08281">
    <property type="entry name" value="Sigma70_r4_2"/>
    <property type="match status" value="1"/>
</dbReference>
<dbReference type="GO" id="GO:0003677">
    <property type="term" value="F:DNA binding"/>
    <property type="evidence" value="ECO:0007669"/>
    <property type="project" value="InterPro"/>
</dbReference>
<feature type="domain" description="RNA polymerase sigma-70 region 2" evidence="5">
    <location>
        <begin position="34"/>
        <end position="98"/>
    </location>
</feature>
<evidence type="ECO:0000259" key="6">
    <source>
        <dbReference type="Pfam" id="PF08281"/>
    </source>
</evidence>
<dbReference type="AlphaFoldDB" id="A0A0D7W1U0"/>
<evidence type="ECO:0000256" key="2">
    <source>
        <dbReference type="ARBA" id="ARBA00023015"/>
    </source>
</evidence>
<evidence type="ECO:0000259" key="5">
    <source>
        <dbReference type="Pfam" id="PF04542"/>
    </source>
</evidence>
<dbReference type="InterPro" id="IPR013324">
    <property type="entry name" value="RNA_pol_sigma_r3/r4-like"/>
</dbReference>
<name>A0A0D7W1U0_9FLAO</name>
<evidence type="ECO:0000256" key="4">
    <source>
        <dbReference type="ARBA" id="ARBA00023163"/>
    </source>
</evidence>
<evidence type="ECO:0000256" key="3">
    <source>
        <dbReference type="ARBA" id="ARBA00023082"/>
    </source>
</evidence>
<dbReference type="STRING" id="1382798.PK35_08805"/>
<gene>
    <name evidence="7" type="ORF">PK35_08805</name>
</gene>
<dbReference type="InterPro" id="IPR014284">
    <property type="entry name" value="RNA_pol_sigma-70_dom"/>
</dbReference>
<dbReference type="InterPro" id="IPR013325">
    <property type="entry name" value="RNA_pol_sigma_r2"/>
</dbReference>
<proteinExistence type="inferred from homology"/>
<evidence type="ECO:0000313" key="7">
    <source>
        <dbReference type="EMBL" id="KJD33056.1"/>
    </source>
</evidence>
<dbReference type="InterPro" id="IPR007627">
    <property type="entry name" value="RNA_pol_sigma70_r2"/>
</dbReference>
<dbReference type="NCBIfam" id="TIGR02937">
    <property type="entry name" value="sigma70-ECF"/>
    <property type="match status" value="1"/>
</dbReference>
<dbReference type="PANTHER" id="PTHR43133">
    <property type="entry name" value="RNA POLYMERASE ECF-TYPE SIGMA FACTO"/>
    <property type="match status" value="1"/>
</dbReference>
<keyword evidence="3" id="KW-0731">Sigma factor</keyword>
<sequence>MFVLEDLKIDKSLEDEKLVALIIQSKSAELFSVIYDRYSEIVYHKCLSFVKNKEEAQDLAHDIFVKLFVKLKMFNFKSKFSTWLYSFTYNHCVNYVQRELNKRRDKFLIADDLGNYSKEVEEVKEEVIYSMKSDKLQKSLELMNPNDKMILFMKYQDDLSIEDIQNALGIGKSAVKMRLSRAKERLVKIYNDF</sequence>
<reference evidence="7 8" key="1">
    <citation type="journal article" date="2015" name="Antonie Van Leeuwenhoek">
        <title>Tamlana nanhaiensis sp. nov., isolated from surface seawater collected from the South China Sea.</title>
        <authorList>
            <person name="Liu X."/>
            <person name="Lai Q."/>
            <person name="Du Y."/>
            <person name="Li G."/>
            <person name="Sun F."/>
            <person name="Shao Z."/>
        </authorList>
    </citation>
    <scope>NUCLEOTIDE SEQUENCE [LARGE SCALE GENOMIC DNA]</scope>
    <source>
        <strain evidence="7 8">FHC16</strain>
    </source>
</reference>
<dbReference type="InterPro" id="IPR013249">
    <property type="entry name" value="RNA_pol_sigma70_r4_t2"/>
</dbReference>
<dbReference type="InterPro" id="IPR036388">
    <property type="entry name" value="WH-like_DNA-bd_sf"/>
</dbReference>
<dbReference type="GO" id="GO:0006352">
    <property type="term" value="P:DNA-templated transcription initiation"/>
    <property type="evidence" value="ECO:0007669"/>
    <property type="project" value="InterPro"/>
</dbReference>
<keyword evidence="2" id="KW-0805">Transcription regulation</keyword>
<organism evidence="7 8">
    <name type="scientific">Neotamlana nanhaiensis</name>
    <dbReference type="NCBI Taxonomy" id="1382798"/>
    <lineage>
        <taxon>Bacteria</taxon>
        <taxon>Pseudomonadati</taxon>
        <taxon>Bacteroidota</taxon>
        <taxon>Flavobacteriia</taxon>
        <taxon>Flavobacteriales</taxon>
        <taxon>Flavobacteriaceae</taxon>
        <taxon>Neotamlana</taxon>
    </lineage>
</organism>
<comment type="similarity">
    <text evidence="1">Belongs to the sigma-70 factor family. ECF subfamily.</text>
</comment>